<organism evidence="2 3">
    <name type="scientific">Pleurotus eryngii</name>
    <name type="common">Boletus of the steppes</name>
    <dbReference type="NCBI Taxonomy" id="5323"/>
    <lineage>
        <taxon>Eukaryota</taxon>
        <taxon>Fungi</taxon>
        <taxon>Dikarya</taxon>
        <taxon>Basidiomycota</taxon>
        <taxon>Agaricomycotina</taxon>
        <taxon>Agaricomycetes</taxon>
        <taxon>Agaricomycetidae</taxon>
        <taxon>Agaricales</taxon>
        <taxon>Pleurotineae</taxon>
        <taxon>Pleurotaceae</taxon>
        <taxon>Pleurotus</taxon>
    </lineage>
</organism>
<keyword evidence="3" id="KW-1185">Reference proteome</keyword>
<evidence type="ECO:0000313" key="3">
    <source>
        <dbReference type="Proteomes" id="UP000807025"/>
    </source>
</evidence>
<feature type="chain" id="PRO_5040377007" evidence="1">
    <location>
        <begin position="20"/>
        <end position="143"/>
    </location>
</feature>
<protein>
    <submittedName>
        <fullName evidence="2">Uncharacterized protein</fullName>
    </submittedName>
</protein>
<dbReference type="AlphaFoldDB" id="A0A9P6A206"/>
<proteinExistence type="predicted"/>
<evidence type="ECO:0000256" key="1">
    <source>
        <dbReference type="SAM" id="SignalP"/>
    </source>
</evidence>
<sequence length="143" mass="14620">MPALTFLILTAFAALSVTAQCNPGQFNGAGGQLSVANAPKELSTMSLPQSDVALAALGFIRCPGGQNSPVRAISAGDCGSNAANYPAVGSCAQTGNSRTCPATFADSPTNNVKRRRSPLRQAILASIHVLASSRTAHTHCTHV</sequence>
<feature type="signal peptide" evidence="1">
    <location>
        <begin position="1"/>
        <end position="19"/>
    </location>
</feature>
<dbReference type="OrthoDB" id="439917at2759"/>
<dbReference type="Proteomes" id="UP000807025">
    <property type="component" value="Unassembled WGS sequence"/>
</dbReference>
<gene>
    <name evidence="2" type="ORF">BDN71DRAFT_1429311</name>
</gene>
<evidence type="ECO:0000313" key="2">
    <source>
        <dbReference type="EMBL" id="KAF9497597.1"/>
    </source>
</evidence>
<name>A0A9P6A206_PLEER</name>
<comment type="caution">
    <text evidence="2">The sequence shown here is derived from an EMBL/GenBank/DDBJ whole genome shotgun (WGS) entry which is preliminary data.</text>
</comment>
<keyword evidence="1" id="KW-0732">Signal</keyword>
<accession>A0A9P6A206</accession>
<dbReference type="EMBL" id="MU154542">
    <property type="protein sequence ID" value="KAF9497597.1"/>
    <property type="molecule type" value="Genomic_DNA"/>
</dbReference>
<reference evidence="2" key="1">
    <citation type="submission" date="2020-11" db="EMBL/GenBank/DDBJ databases">
        <authorList>
            <consortium name="DOE Joint Genome Institute"/>
            <person name="Ahrendt S."/>
            <person name="Riley R."/>
            <person name="Andreopoulos W."/>
            <person name="Labutti K."/>
            <person name="Pangilinan J."/>
            <person name="Ruiz-Duenas F.J."/>
            <person name="Barrasa J.M."/>
            <person name="Sanchez-Garcia M."/>
            <person name="Camarero S."/>
            <person name="Miyauchi S."/>
            <person name="Serrano A."/>
            <person name="Linde D."/>
            <person name="Babiker R."/>
            <person name="Drula E."/>
            <person name="Ayuso-Fernandez I."/>
            <person name="Pacheco R."/>
            <person name="Padilla G."/>
            <person name="Ferreira P."/>
            <person name="Barriuso J."/>
            <person name="Kellner H."/>
            <person name="Castanera R."/>
            <person name="Alfaro M."/>
            <person name="Ramirez L."/>
            <person name="Pisabarro A.G."/>
            <person name="Kuo A."/>
            <person name="Tritt A."/>
            <person name="Lipzen A."/>
            <person name="He G."/>
            <person name="Yan M."/>
            <person name="Ng V."/>
            <person name="Cullen D."/>
            <person name="Martin F."/>
            <person name="Rosso M.-N."/>
            <person name="Henrissat B."/>
            <person name="Hibbett D."/>
            <person name="Martinez A.T."/>
            <person name="Grigoriev I.V."/>
        </authorList>
    </citation>
    <scope>NUCLEOTIDE SEQUENCE</scope>
    <source>
        <strain evidence="2">ATCC 90797</strain>
    </source>
</reference>